<dbReference type="Gene3D" id="1.10.1040.10">
    <property type="entry name" value="N-(1-d-carboxylethyl)-l-norvaline Dehydrogenase, domain 2"/>
    <property type="match status" value="1"/>
</dbReference>
<feature type="binding site" evidence="13">
    <location>
        <position position="282"/>
    </location>
    <ligand>
        <name>NADPH</name>
        <dbReference type="ChEBI" id="CHEBI:57783"/>
    </ligand>
</feature>
<feature type="binding site" evidence="13">
    <location>
        <position position="137"/>
    </location>
    <ligand>
        <name>sn-glycerol 3-phosphate</name>
        <dbReference type="ChEBI" id="CHEBI:57597"/>
    </ligand>
</feature>
<feature type="binding site" evidence="13">
    <location>
        <position position="105"/>
    </location>
    <ligand>
        <name>sn-glycerol 3-phosphate</name>
        <dbReference type="ChEBI" id="CHEBI:57597"/>
    </ligand>
</feature>
<evidence type="ECO:0000256" key="17">
    <source>
        <dbReference type="RuleBase" id="RU000437"/>
    </source>
</evidence>
<evidence type="ECO:0000256" key="7">
    <source>
        <dbReference type="ARBA" id="ARBA00023209"/>
    </source>
</evidence>
<feature type="binding site" evidence="15">
    <location>
        <position position="105"/>
    </location>
    <ligand>
        <name>substrate</name>
    </ligand>
</feature>
<keyword evidence="8 13" id="KW-1208">Phospholipid metabolism</keyword>
<keyword evidence="5 13" id="KW-0520">NAD</keyword>
<feature type="binding site" evidence="13">
    <location>
        <position position="245"/>
    </location>
    <ligand>
        <name>sn-glycerol 3-phosphate</name>
        <dbReference type="ChEBI" id="CHEBI:57597"/>
    </ligand>
</feature>
<dbReference type="PROSITE" id="PS00957">
    <property type="entry name" value="NAD_G3PDH"/>
    <property type="match status" value="1"/>
</dbReference>
<feature type="active site" description="Proton acceptor" evidence="13 14">
    <location>
        <position position="192"/>
    </location>
</feature>
<feature type="binding site" evidence="13">
    <location>
        <position position="257"/>
    </location>
    <ligand>
        <name>sn-glycerol 3-phosphate</name>
        <dbReference type="ChEBI" id="CHEBI:57597"/>
    </ligand>
</feature>
<dbReference type="SUPFAM" id="SSF48179">
    <property type="entry name" value="6-phosphogluconate dehydrogenase C-terminal domain-like"/>
    <property type="match status" value="1"/>
</dbReference>
<dbReference type="AlphaFoldDB" id="A0A9D0ZME6"/>
<dbReference type="EC" id="1.1.1.94" evidence="10 13"/>
<evidence type="ECO:0000256" key="6">
    <source>
        <dbReference type="ARBA" id="ARBA00023098"/>
    </source>
</evidence>
<keyword evidence="13" id="KW-0963">Cytoplasm</keyword>
<feature type="domain" description="Glycerol-3-phosphate dehydrogenase NAD-dependent N-terminal" evidence="18">
    <location>
        <begin position="3"/>
        <end position="161"/>
    </location>
</feature>
<evidence type="ECO:0000313" key="20">
    <source>
        <dbReference type="EMBL" id="HIQ82877.1"/>
    </source>
</evidence>
<reference evidence="20" key="1">
    <citation type="submission" date="2020-10" db="EMBL/GenBank/DDBJ databases">
        <authorList>
            <person name="Gilroy R."/>
        </authorList>
    </citation>
    <scope>NUCLEOTIDE SEQUENCE</scope>
    <source>
        <strain evidence="20">ChiSjej6B24-2974</strain>
    </source>
</reference>
<keyword evidence="6 13" id="KW-0443">Lipid metabolism</keyword>
<feature type="binding site" evidence="13">
    <location>
        <position position="139"/>
    </location>
    <ligand>
        <name>sn-glycerol 3-phosphate</name>
        <dbReference type="ChEBI" id="CHEBI:57597"/>
    </ligand>
</feature>
<gene>
    <name evidence="13" type="primary">gpsA</name>
    <name evidence="20" type="ORF">IAA52_07210</name>
</gene>
<feature type="binding site" evidence="16">
    <location>
        <position position="141"/>
    </location>
    <ligand>
        <name>NAD(+)</name>
        <dbReference type="ChEBI" id="CHEBI:57540"/>
    </ligand>
</feature>
<feature type="binding site" evidence="13">
    <location>
        <position position="255"/>
    </location>
    <ligand>
        <name>sn-glycerol 3-phosphate</name>
        <dbReference type="ChEBI" id="CHEBI:57597"/>
    </ligand>
</feature>
<name>A0A9D0ZME6_9FIRM</name>
<evidence type="ECO:0000256" key="12">
    <source>
        <dbReference type="ARBA" id="ARBA00080511"/>
    </source>
</evidence>
<feature type="binding site" evidence="13">
    <location>
        <position position="12"/>
    </location>
    <ligand>
        <name>NADPH</name>
        <dbReference type="ChEBI" id="CHEBI:57783"/>
    </ligand>
</feature>
<feature type="binding site" evidence="16">
    <location>
        <begin position="8"/>
        <end position="13"/>
    </location>
    <ligand>
        <name>NAD(+)</name>
        <dbReference type="ChEBI" id="CHEBI:57540"/>
    </ligand>
</feature>
<evidence type="ECO:0000256" key="3">
    <source>
        <dbReference type="ARBA" id="ARBA00022857"/>
    </source>
</evidence>
<dbReference type="GO" id="GO:0005975">
    <property type="term" value="P:carbohydrate metabolic process"/>
    <property type="evidence" value="ECO:0007669"/>
    <property type="project" value="InterPro"/>
</dbReference>
<proteinExistence type="inferred from homology"/>
<keyword evidence="13" id="KW-0547">Nucleotide-binding</keyword>
<dbReference type="Proteomes" id="UP000824260">
    <property type="component" value="Unassembled WGS sequence"/>
</dbReference>
<feature type="binding site" evidence="13">
    <location>
        <position position="256"/>
    </location>
    <ligand>
        <name>sn-glycerol 3-phosphate</name>
        <dbReference type="ChEBI" id="CHEBI:57597"/>
    </ligand>
</feature>
<dbReference type="NCBIfam" id="NF000942">
    <property type="entry name" value="PRK00094.1-4"/>
    <property type="match status" value="1"/>
</dbReference>
<dbReference type="HAMAP" id="MF_00394">
    <property type="entry name" value="NAD_Glyc3P_dehydrog"/>
    <property type="match status" value="1"/>
</dbReference>
<dbReference type="Pfam" id="PF01210">
    <property type="entry name" value="NAD_Gly3P_dh_N"/>
    <property type="match status" value="1"/>
</dbReference>
<feature type="binding site" evidence="13">
    <location>
        <position position="105"/>
    </location>
    <ligand>
        <name>NADPH</name>
        <dbReference type="ChEBI" id="CHEBI:57783"/>
    </ligand>
</feature>
<comment type="catalytic activity">
    <reaction evidence="9">
        <text>sn-glycerol 3-phosphate + NADP(+) = dihydroxyacetone phosphate + NADPH + H(+)</text>
        <dbReference type="Rhea" id="RHEA:11096"/>
        <dbReference type="ChEBI" id="CHEBI:15378"/>
        <dbReference type="ChEBI" id="CHEBI:57597"/>
        <dbReference type="ChEBI" id="CHEBI:57642"/>
        <dbReference type="ChEBI" id="CHEBI:57783"/>
        <dbReference type="ChEBI" id="CHEBI:58349"/>
        <dbReference type="EC" id="1.1.1.94"/>
    </reaction>
    <physiologicalReaction direction="right-to-left" evidence="9">
        <dbReference type="Rhea" id="RHEA:11098"/>
    </physiologicalReaction>
</comment>
<feature type="binding site" evidence="13">
    <location>
        <position position="280"/>
    </location>
    <ligand>
        <name>NADPH</name>
        <dbReference type="ChEBI" id="CHEBI:57783"/>
    </ligand>
</feature>
<dbReference type="GO" id="GO:0051287">
    <property type="term" value="F:NAD binding"/>
    <property type="evidence" value="ECO:0007669"/>
    <property type="project" value="InterPro"/>
</dbReference>
<keyword evidence="2 13" id="KW-0444">Lipid biosynthesis</keyword>
<feature type="binding site" evidence="13">
    <location>
        <position position="11"/>
    </location>
    <ligand>
        <name>NADPH</name>
        <dbReference type="ChEBI" id="CHEBI:57783"/>
    </ligand>
</feature>
<dbReference type="GO" id="GO:0047952">
    <property type="term" value="F:glycerol-3-phosphate dehydrogenase [NAD(P)+] activity"/>
    <property type="evidence" value="ECO:0007669"/>
    <property type="project" value="UniProtKB-UniRule"/>
</dbReference>
<dbReference type="NCBIfam" id="NF000940">
    <property type="entry name" value="PRK00094.1-2"/>
    <property type="match status" value="1"/>
</dbReference>
<accession>A0A9D0ZME6</accession>
<dbReference type="Gene3D" id="3.40.50.720">
    <property type="entry name" value="NAD(P)-binding Rossmann-like Domain"/>
    <property type="match status" value="1"/>
</dbReference>
<organism evidence="20 21">
    <name type="scientific">Candidatus Pullichristensenella stercorigallinarum</name>
    <dbReference type="NCBI Taxonomy" id="2840909"/>
    <lineage>
        <taxon>Bacteria</taxon>
        <taxon>Bacillati</taxon>
        <taxon>Bacillota</taxon>
        <taxon>Clostridia</taxon>
        <taxon>Candidatus Pullichristensenella</taxon>
    </lineage>
</organism>
<comment type="subcellular location">
    <subcellularLocation>
        <location evidence="13">Cytoplasm</location>
    </subcellularLocation>
</comment>
<reference evidence="20" key="2">
    <citation type="journal article" date="2021" name="PeerJ">
        <title>Extensive microbial diversity within the chicken gut microbiome revealed by metagenomics and culture.</title>
        <authorList>
            <person name="Gilroy R."/>
            <person name="Ravi A."/>
            <person name="Getino M."/>
            <person name="Pursley I."/>
            <person name="Horton D.L."/>
            <person name="Alikhan N.F."/>
            <person name="Baker D."/>
            <person name="Gharbi K."/>
            <person name="Hall N."/>
            <person name="Watson M."/>
            <person name="Adriaenssens E.M."/>
            <person name="Foster-Nyarko E."/>
            <person name="Jarju S."/>
            <person name="Secka A."/>
            <person name="Antonio M."/>
            <person name="Oren A."/>
            <person name="Chaudhuri R.R."/>
            <person name="La Ragione R."/>
            <person name="Hildebrand F."/>
            <person name="Pallen M.J."/>
        </authorList>
    </citation>
    <scope>NUCLEOTIDE SEQUENCE</scope>
    <source>
        <strain evidence="20">ChiSjej6B24-2974</strain>
    </source>
</reference>
<evidence type="ECO:0000256" key="8">
    <source>
        <dbReference type="ARBA" id="ARBA00023264"/>
    </source>
</evidence>
<comment type="pathway">
    <text evidence="13">Membrane lipid metabolism; glycerophospholipid metabolism.</text>
</comment>
<comment type="similarity">
    <text evidence="1 13 17">Belongs to the NAD-dependent glycerol-3-phosphate dehydrogenase family.</text>
</comment>
<dbReference type="InterPro" id="IPR008927">
    <property type="entry name" value="6-PGluconate_DH-like_C_sf"/>
</dbReference>
<dbReference type="GO" id="GO:0006650">
    <property type="term" value="P:glycerophospholipid metabolic process"/>
    <property type="evidence" value="ECO:0007669"/>
    <property type="project" value="UniProtKB-UniRule"/>
</dbReference>
<dbReference type="PRINTS" id="PR00077">
    <property type="entry name" value="GPDHDRGNASE"/>
</dbReference>
<comment type="caution">
    <text evidence="13">Lacks conserved residue(s) required for the propagation of feature annotation.</text>
</comment>
<dbReference type="FunFam" id="3.40.50.720:FF:000019">
    <property type="entry name" value="Glycerol-3-phosphate dehydrogenase [NAD(P)+]"/>
    <property type="match status" value="1"/>
</dbReference>
<dbReference type="InterPro" id="IPR006168">
    <property type="entry name" value="G3P_DH_NAD-dep"/>
</dbReference>
<dbReference type="GO" id="GO:0046168">
    <property type="term" value="P:glycerol-3-phosphate catabolic process"/>
    <property type="evidence" value="ECO:0007669"/>
    <property type="project" value="InterPro"/>
</dbReference>
<evidence type="ECO:0000256" key="9">
    <source>
        <dbReference type="ARBA" id="ARBA00052716"/>
    </source>
</evidence>
<dbReference type="InterPro" id="IPR013328">
    <property type="entry name" value="6PGD_dom2"/>
</dbReference>
<evidence type="ECO:0000256" key="11">
    <source>
        <dbReference type="ARBA" id="ARBA00069372"/>
    </source>
</evidence>
<evidence type="ECO:0000313" key="21">
    <source>
        <dbReference type="Proteomes" id="UP000824260"/>
    </source>
</evidence>
<feature type="binding site" evidence="13">
    <location>
        <position position="141"/>
    </location>
    <ligand>
        <name>NADPH</name>
        <dbReference type="ChEBI" id="CHEBI:57783"/>
    </ligand>
</feature>
<dbReference type="InterPro" id="IPR036291">
    <property type="entry name" value="NAD(P)-bd_dom_sf"/>
</dbReference>
<evidence type="ECO:0000256" key="10">
    <source>
        <dbReference type="ARBA" id="ARBA00066687"/>
    </source>
</evidence>
<evidence type="ECO:0000256" key="4">
    <source>
        <dbReference type="ARBA" id="ARBA00023002"/>
    </source>
</evidence>
<feature type="binding site" evidence="13">
    <location>
        <position position="256"/>
    </location>
    <ligand>
        <name>NADPH</name>
        <dbReference type="ChEBI" id="CHEBI:57783"/>
    </ligand>
</feature>
<dbReference type="PIRSF" id="PIRSF000114">
    <property type="entry name" value="Glycerol-3-P_dh"/>
    <property type="match status" value="1"/>
</dbReference>
<feature type="binding site" evidence="13">
    <location>
        <position position="192"/>
    </location>
    <ligand>
        <name>sn-glycerol 3-phosphate</name>
        <dbReference type="ChEBI" id="CHEBI:57597"/>
    </ligand>
</feature>
<feature type="binding site" evidence="16">
    <location>
        <position position="256"/>
    </location>
    <ligand>
        <name>NAD(+)</name>
        <dbReference type="ChEBI" id="CHEBI:57540"/>
    </ligand>
</feature>
<dbReference type="GO" id="GO:0008654">
    <property type="term" value="P:phospholipid biosynthetic process"/>
    <property type="evidence" value="ECO:0007669"/>
    <property type="project" value="UniProtKB-KW"/>
</dbReference>
<dbReference type="EMBL" id="DVFZ01000070">
    <property type="protein sequence ID" value="HIQ82877.1"/>
    <property type="molecule type" value="Genomic_DNA"/>
</dbReference>
<dbReference type="InterPro" id="IPR006109">
    <property type="entry name" value="G3P_DH_NAD-dep_C"/>
</dbReference>
<dbReference type="GO" id="GO:0046167">
    <property type="term" value="P:glycerol-3-phosphate biosynthetic process"/>
    <property type="evidence" value="ECO:0007669"/>
    <property type="project" value="UniProtKB-UniRule"/>
</dbReference>
<dbReference type="PANTHER" id="PTHR11728">
    <property type="entry name" value="GLYCEROL-3-PHOSPHATE DEHYDROGENASE"/>
    <property type="match status" value="1"/>
</dbReference>
<evidence type="ECO:0000256" key="16">
    <source>
        <dbReference type="PIRSR" id="PIRSR000114-3"/>
    </source>
</evidence>
<dbReference type="PANTHER" id="PTHR11728:SF1">
    <property type="entry name" value="GLYCEROL-3-PHOSPHATE DEHYDROGENASE [NAD(+)] 2, CHLOROPLASTIC"/>
    <property type="match status" value="1"/>
</dbReference>
<evidence type="ECO:0000256" key="15">
    <source>
        <dbReference type="PIRSR" id="PIRSR000114-2"/>
    </source>
</evidence>
<comment type="catalytic activity">
    <reaction evidence="13">
        <text>sn-glycerol 3-phosphate + NAD(+) = dihydroxyacetone phosphate + NADH + H(+)</text>
        <dbReference type="Rhea" id="RHEA:11092"/>
        <dbReference type="ChEBI" id="CHEBI:15378"/>
        <dbReference type="ChEBI" id="CHEBI:57540"/>
        <dbReference type="ChEBI" id="CHEBI:57597"/>
        <dbReference type="ChEBI" id="CHEBI:57642"/>
        <dbReference type="ChEBI" id="CHEBI:57945"/>
        <dbReference type="EC" id="1.1.1.94"/>
    </reaction>
</comment>
<comment type="caution">
    <text evidence="20">The sequence shown here is derived from an EMBL/GenBank/DDBJ whole genome shotgun (WGS) entry which is preliminary data.</text>
</comment>
<evidence type="ECO:0000256" key="1">
    <source>
        <dbReference type="ARBA" id="ARBA00011009"/>
    </source>
</evidence>
<dbReference type="Pfam" id="PF07479">
    <property type="entry name" value="NAD_Gly3P_dh_C"/>
    <property type="match status" value="1"/>
</dbReference>
<evidence type="ECO:0000259" key="19">
    <source>
        <dbReference type="Pfam" id="PF07479"/>
    </source>
</evidence>
<dbReference type="InterPro" id="IPR011128">
    <property type="entry name" value="G3P_DH_NAD-dep_N"/>
</dbReference>
<comment type="function">
    <text evidence="13">Catalyzes the reduction of the glycolytic intermediate dihydroxyacetone phosphate (DHAP) to sn-glycerol 3-phosphate (G3P), the key precursor for phospholipid synthesis.</text>
</comment>
<keyword evidence="4 13" id="KW-0560">Oxidoreductase</keyword>
<protein>
    <recommendedName>
        <fullName evidence="11 13">Glycerol-3-phosphate dehydrogenase [NAD(P)+]</fullName>
        <ecNumber evidence="10 13">1.1.1.94</ecNumber>
    </recommendedName>
    <alternativeName>
        <fullName evidence="13">NAD(P)(+)-dependent glycerol-3-phosphate dehydrogenase</fullName>
    </alternativeName>
    <alternativeName>
        <fullName evidence="12 13">NAD(P)H-dependent dihydroxyacetone-phosphate reductase</fullName>
    </alternativeName>
</protein>
<keyword evidence="7 13" id="KW-0594">Phospholipid biosynthesis</keyword>
<sequence length="335" mass="34871">MQKIGILGTGTWGTALARLLAGNGHDVTAWSAIAQEVETLRQTRRHPKLGDMVIPDAVAFTGDIAAACAQKDIVVFAVPSVYVRATARAAAPFVADAQVIVDVAKGMEAGTLLTLTEVIGEEMAAAGKAPRLVALSGPTHAEEVARDLPTTIVSASPDLQAAALVQDAFMSDCLRVYTNEDIRGVEVAGALKNVIALAAGIAGGLGYGDNARAAIITRGIAEMARLGAAMGCARETFSGLTGLGDLVVTCTSMHSRNNRCGMLIGQGMAAADAVREVGMVVEGLNALPAALALGKKYAVELPIIESVEQIVHRGAPPREVVGNLMRRERKPENWM</sequence>
<evidence type="ECO:0000256" key="2">
    <source>
        <dbReference type="ARBA" id="ARBA00022516"/>
    </source>
</evidence>
<dbReference type="FunFam" id="1.10.1040.10:FF:000001">
    <property type="entry name" value="Glycerol-3-phosphate dehydrogenase [NAD(P)+]"/>
    <property type="match status" value="1"/>
</dbReference>
<feature type="domain" description="Glycerol-3-phosphate dehydrogenase NAD-dependent C-terminal" evidence="19">
    <location>
        <begin position="181"/>
        <end position="321"/>
    </location>
</feature>
<evidence type="ECO:0000256" key="5">
    <source>
        <dbReference type="ARBA" id="ARBA00023027"/>
    </source>
</evidence>
<feature type="binding site" evidence="15">
    <location>
        <begin position="256"/>
        <end position="257"/>
    </location>
    <ligand>
        <name>substrate</name>
    </ligand>
</feature>
<dbReference type="GO" id="GO:0005829">
    <property type="term" value="C:cytosol"/>
    <property type="evidence" value="ECO:0007669"/>
    <property type="project" value="TreeGrafter"/>
</dbReference>
<evidence type="ECO:0000256" key="14">
    <source>
        <dbReference type="PIRSR" id="PIRSR000114-1"/>
    </source>
</evidence>
<evidence type="ECO:0000259" key="18">
    <source>
        <dbReference type="Pfam" id="PF01210"/>
    </source>
</evidence>
<keyword evidence="3 13" id="KW-0521">NADP</keyword>
<dbReference type="SUPFAM" id="SSF51735">
    <property type="entry name" value="NAD(P)-binding Rossmann-fold domains"/>
    <property type="match status" value="1"/>
</dbReference>
<evidence type="ECO:0000256" key="13">
    <source>
        <dbReference type="HAMAP-Rule" id="MF_00394"/>
    </source>
</evidence>